<feature type="signal peptide" evidence="2">
    <location>
        <begin position="1"/>
        <end position="22"/>
    </location>
</feature>
<organism evidence="3 4">
    <name type="scientific">Hydnum rufescens UP504</name>
    <dbReference type="NCBI Taxonomy" id="1448309"/>
    <lineage>
        <taxon>Eukaryota</taxon>
        <taxon>Fungi</taxon>
        <taxon>Dikarya</taxon>
        <taxon>Basidiomycota</taxon>
        <taxon>Agaricomycotina</taxon>
        <taxon>Agaricomycetes</taxon>
        <taxon>Cantharellales</taxon>
        <taxon>Hydnaceae</taxon>
        <taxon>Hydnum</taxon>
    </lineage>
</organism>
<keyword evidence="4" id="KW-1185">Reference proteome</keyword>
<feature type="transmembrane region" description="Helical" evidence="1">
    <location>
        <begin position="82"/>
        <end position="102"/>
    </location>
</feature>
<keyword evidence="1" id="KW-0472">Membrane</keyword>
<evidence type="ECO:0000313" key="3">
    <source>
        <dbReference type="EMBL" id="KAF9515442.1"/>
    </source>
</evidence>
<comment type="caution">
    <text evidence="3">The sequence shown here is derived from an EMBL/GenBank/DDBJ whole genome shotgun (WGS) entry which is preliminary data.</text>
</comment>
<dbReference type="OrthoDB" id="3318990at2759"/>
<proteinExistence type="predicted"/>
<feature type="transmembrane region" description="Helical" evidence="1">
    <location>
        <begin position="114"/>
        <end position="138"/>
    </location>
</feature>
<feature type="chain" id="PRO_5040171485" description="Transmembrane protein" evidence="2">
    <location>
        <begin position="23"/>
        <end position="187"/>
    </location>
</feature>
<evidence type="ECO:0000313" key="4">
    <source>
        <dbReference type="Proteomes" id="UP000886523"/>
    </source>
</evidence>
<protein>
    <recommendedName>
        <fullName evidence="5">Transmembrane protein</fullName>
    </recommendedName>
</protein>
<reference evidence="3" key="1">
    <citation type="journal article" date="2020" name="Nat. Commun.">
        <title>Large-scale genome sequencing of mycorrhizal fungi provides insights into the early evolution of symbiotic traits.</title>
        <authorList>
            <person name="Miyauchi S."/>
            <person name="Kiss E."/>
            <person name="Kuo A."/>
            <person name="Drula E."/>
            <person name="Kohler A."/>
            <person name="Sanchez-Garcia M."/>
            <person name="Morin E."/>
            <person name="Andreopoulos B."/>
            <person name="Barry K.W."/>
            <person name="Bonito G."/>
            <person name="Buee M."/>
            <person name="Carver A."/>
            <person name="Chen C."/>
            <person name="Cichocki N."/>
            <person name="Clum A."/>
            <person name="Culley D."/>
            <person name="Crous P.W."/>
            <person name="Fauchery L."/>
            <person name="Girlanda M."/>
            <person name="Hayes R.D."/>
            <person name="Keri Z."/>
            <person name="LaButti K."/>
            <person name="Lipzen A."/>
            <person name="Lombard V."/>
            <person name="Magnuson J."/>
            <person name="Maillard F."/>
            <person name="Murat C."/>
            <person name="Nolan M."/>
            <person name="Ohm R.A."/>
            <person name="Pangilinan J."/>
            <person name="Pereira M.F."/>
            <person name="Perotto S."/>
            <person name="Peter M."/>
            <person name="Pfister S."/>
            <person name="Riley R."/>
            <person name="Sitrit Y."/>
            <person name="Stielow J.B."/>
            <person name="Szollosi G."/>
            <person name="Zifcakova L."/>
            <person name="Stursova M."/>
            <person name="Spatafora J.W."/>
            <person name="Tedersoo L."/>
            <person name="Vaario L.M."/>
            <person name="Yamada A."/>
            <person name="Yan M."/>
            <person name="Wang P."/>
            <person name="Xu J."/>
            <person name="Bruns T."/>
            <person name="Baldrian P."/>
            <person name="Vilgalys R."/>
            <person name="Dunand C."/>
            <person name="Henrissat B."/>
            <person name="Grigoriev I.V."/>
            <person name="Hibbett D."/>
            <person name="Nagy L.G."/>
            <person name="Martin F.M."/>
        </authorList>
    </citation>
    <scope>NUCLEOTIDE SEQUENCE</scope>
    <source>
        <strain evidence="3">UP504</strain>
    </source>
</reference>
<keyword evidence="1" id="KW-0812">Transmembrane</keyword>
<accession>A0A9P6B0X8</accession>
<evidence type="ECO:0008006" key="5">
    <source>
        <dbReference type="Google" id="ProtNLM"/>
    </source>
</evidence>
<evidence type="ECO:0000256" key="1">
    <source>
        <dbReference type="SAM" id="Phobius"/>
    </source>
</evidence>
<feature type="transmembrane region" description="Helical" evidence="1">
    <location>
        <begin position="144"/>
        <end position="170"/>
    </location>
</feature>
<keyword evidence="1" id="KW-1133">Transmembrane helix</keyword>
<dbReference type="EMBL" id="MU128950">
    <property type="protein sequence ID" value="KAF9515442.1"/>
    <property type="molecule type" value="Genomic_DNA"/>
</dbReference>
<dbReference type="Proteomes" id="UP000886523">
    <property type="component" value="Unassembled WGS sequence"/>
</dbReference>
<name>A0A9P6B0X8_9AGAM</name>
<keyword evidence="2" id="KW-0732">Signal</keyword>
<gene>
    <name evidence="3" type="ORF">BS47DRAFT_786671</name>
</gene>
<sequence>MFSSRIFTFFFLFATFGLFVCAKPVPVDTTDLAVRSNAELVRRGCGCAQDIIDVLTTLQVSVNAQVVLLDGVHSPSGPCNSILASIHVCVTALASIVITVTITTSEIIAIAHLLVAIILSIVNACGHYSLVIILTFILQLDSALAGLVHACTGLVVGLLAELTIELGAYVSLLTSLKFLLTLAACGL</sequence>
<dbReference type="AlphaFoldDB" id="A0A9P6B0X8"/>
<evidence type="ECO:0000256" key="2">
    <source>
        <dbReference type="SAM" id="SignalP"/>
    </source>
</evidence>